<proteinExistence type="predicted"/>
<keyword evidence="1" id="KW-0472">Membrane</keyword>
<feature type="transmembrane region" description="Helical" evidence="1">
    <location>
        <begin position="91"/>
        <end position="107"/>
    </location>
</feature>
<keyword evidence="1" id="KW-0812">Transmembrane</keyword>
<keyword evidence="1" id="KW-1133">Transmembrane helix</keyword>
<reference evidence="2 3" key="1">
    <citation type="submission" date="2018-08" db="EMBL/GenBank/DDBJ databases">
        <title>Vibrio isolated from the Eastern China Marginal Seas.</title>
        <authorList>
            <person name="Li Y."/>
        </authorList>
    </citation>
    <scope>NUCLEOTIDE SEQUENCE [LARGE SCALE GENOMIC DNA]</scope>
    <source>
        <strain evidence="2 3">BEI233</strain>
    </source>
</reference>
<organism evidence="2 3">
    <name type="scientific">Vibrio sinensis</name>
    <dbReference type="NCBI Taxonomy" id="2302434"/>
    <lineage>
        <taxon>Bacteria</taxon>
        <taxon>Pseudomonadati</taxon>
        <taxon>Pseudomonadota</taxon>
        <taxon>Gammaproteobacteria</taxon>
        <taxon>Vibrionales</taxon>
        <taxon>Vibrionaceae</taxon>
        <taxon>Vibrio</taxon>
    </lineage>
</organism>
<protein>
    <submittedName>
        <fullName evidence="2">Uncharacterized protein</fullName>
    </submittedName>
</protein>
<keyword evidence="3" id="KW-1185">Reference proteome</keyword>
<sequence length="222" mass="25111">MVKPQTSIYTDLTMDKQDEITPRTKRIIYRQSLNILCVLAISLLVIISLRVDVLILHRDLGETSLTETLQAIMLLATTYNFFSLAQKIKQVRHAAILIGGFFLVLFIREMDVWLDVVAHGSWVIPAIIVAISACFYAYRGGKNTVNEMATILAKPGMVMLVCATVLLLVFSRLYGMSSFWEHVMQDNYLRGVKNISEEAIELLSYSLIALGAFKTKYSMIRH</sequence>
<evidence type="ECO:0000313" key="3">
    <source>
        <dbReference type="Proteomes" id="UP000273252"/>
    </source>
</evidence>
<dbReference type="EMBL" id="QVMU01000008">
    <property type="protein sequence ID" value="RJX71375.1"/>
    <property type="molecule type" value="Genomic_DNA"/>
</dbReference>
<feature type="transmembrane region" description="Helical" evidence="1">
    <location>
        <begin position="158"/>
        <end position="175"/>
    </location>
</feature>
<feature type="transmembrane region" description="Helical" evidence="1">
    <location>
        <begin position="33"/>
        <end position="56"/>
    </location>
</feature>
<dbReference type="Proteomes" id="UP000273252">
    <property type="component" value="Unassembled WGS sequence"/>
</dbReference>
<comment type="caution">
    <text evidence="2">The sequence shown here is derived from an EMBL/GenBank/DDBJ whole genome shotgun (WGS) entry which is preliminary data.</text>
</comment>
<gene>
    <name evidence="2" type="ORF">DZ860_10545</name>
</gene>
<dbReference type="AlphaFoldDB" id="A0A3A6QJM0"/>
<dbReference type="OrthoDB" id="1425700at2"/>
<feature type="transmembrane region" description="Helical" evidence="1">
    <location>
        <begin position="68"/>
        <end position="84"/>
    </location>
</feature>
<name>A0A3A6QJM0_9VIBR</name>
<evidence type="ECO:0000256" key="1">
    <source>
        <dbReference type="SAM" id="Phobius"/>
    </source>
</evidence>
<evidence type="ECO:0000313" key="2">
    <source>
        <dbReference type="EMBL" id="RJX71375.1"/>
    </source>
</evidence>
<dbReference type="RefSeq" id="WP_120031017.1">
    <property type="nucleotide sequence ID" value="NZ_QVMU01000008.1"/>
</dbReference>
<feature type="transmembrane region" description="Helical" evidence="1">
    <location>
        <begin position="119"/>
        <end position="138"/>
    </location>
</feature>
<accession>A0A3A6QJM0</accession>